<proteinExistence type="inferred from homology"/>
<accession>A0ABP7I3V9</accession>
<gene>
    <name evidence="3" type="ORF">GCM10022226_31610</name>
</gene>
<sequence length="115" mass="12738">MKYMLLLFDPENYWDSVSQEDMQDALAEHLAFARLLKERGVAFSGEAVHPAQNAVTLRPAGDGVVTVEAPFVERRQDFAGFYLIDCADLTEALDIARHCPIGAGIEVRPVWEASS</sequence>
<protein>
    <submittedName>
        <fullName evidence="3">YciI family protein</fullName>
    </submittedName>
</protein>
<keyword evidence="4" id="KW-1185">Reference proteome</keyword>
<evidence type="ECO:0000256" key="1">
    <source>
        <dbReference type="ARBA" id="ARBA00007689"/>
    </source>
</evidence>
<evidence type="ECO:0000313" key="3">
    <source>
        <dbReference type="EMBL" id="GAA3808990.1"/>
    </source>
</evidence>
<name>A0ABP7I3V9_9ACTN</name>
<evidence type="ECO:0000313" key="4">
    <source>
        <dbReference type="Proteomes" id="UP001500888"/>
    </source>
</evidence>
<dbReference type="PANTHER" id="PTHR35174:SF3">
    <property type="entry name" value="BLL7171 PROTEIN"/>
    <property type="match status" value="1"/>
</dbReference>
<dbReference type="InterPro" id="IPR005545">
    <property type="entry name" value="YCII"/>
</dbReference>
<feature type="domain" description="YCII-related" evidence="2">
    <location>
        <begin position="1"/>
        <end position="112"/>
    </location>
</feature>
<dbReference type="EMBL" id="BAAAZR010000007">
    <property type="protein sequence ID" value="GAA3808990.1"/>
    <property type="molecule type" value="Genomic_DNA"/>
</dbReference>
<dbReference type="Pfam" id="PF03795">
    <property type="entry name" value="YCII"/>
    <property type="match status" value="1"/>
</dbReference>
<evidence type="ECO:0000259" key="2">
    <source>
        <dbReference type="Pfam" id="PF03795"/>
    </source>
</evidence>
<dbReference type="Proteomes" id="UP001500888">
    <property type="component" value="Unassembled WGS sequence"/>
</dbReference>
<dbReference type="InterPro" id="IPR011008">
    <property type="entry name" value="Dimeric_a/b-barrel"/>
</dbReference>
<comment type="caution">
    <text evidence="3">The sequence shown here is derived from an EMBL/GenBank/DDBJ whole genome shotgun (WGS) entry which is preliminary data.</text>
</comment>
<dbReference type="SUPFAM" id="SSF54909">
    <property type="entry name" value="Dimeric alpha+beta barrel"/>
    <property type="match status" value="1"/>
</dbReference>
<comment type="similarity">
    <text evidence="1">Belongs to the YciI family.</text>
</comment>
<dbReference type="Gene3D" id="3.30.70.1060">
    <property type="entry name" value="Dimeric alpha+beta barrel"/>
    <property type="match status" value="1"/>
</dbReference>
<dbReference type="PANTHER" id="PTHR35174">
    <property type="entry name" value="BLL7171 PROTEIN-RELATED"/>
    <property type="match status" value="1"/>
</dbReference>
<organism evidence="3 4">
    <name type="scientific">Sphaerisporangium flaviroseum</name>
    <dbReference type="NCBI Taxonomy" id="509199"/>
    <lineage>
        <taxon>Bacteria</taxon>
        <taxon>Bacillati</taxon>
        <taxon>Actinomycetota</taxon>
        <taxon>Actinomycetes</taxon>
        <taxon>Streptosporangiales</taxon>
        <taxon>Streptosporangiaceae</taxon>
        <taxon>Sphaerisporangium</taxon>
    </lineage>
</organism>
<reference evidence="4" key="1">
    <citation type="journal article" date="2019" name="Int. J. Syst. Evol. Microbiol.">
        <title>The Global Catalogue of Microorganisms (GCM) 10K type strain sequencing project: providing services to taxonomists for standard genome sequencing and annotation.</title>
        <authorList>
            <consortium name="The Broad Institute Genomics Platform"/>
            <consortium name="The Broad Institute Genome Sequencing Center for Infectious Disease"/>
            <person name="Wu L."/>
            <person name="Ma J."/>
        </authorList>
    </citation>
    <scope>NUCLEOTIDE SEQUENCE [LARGE SCALE GENOMIC DNA]</scope>
    <source>
        <strain evidence="4">JCM 16908</strain>
    </source>
</reference>